<reference evidence="1" key="1">
    <citation type="submission" date="2020-12" db="EMBL/GenBank/DDBJ databases">
        <title>Taurinivorans muris gen. nov., sp. nov., fundamental and realized metabolic niche of a ubiquitous sulfidogenic bacterium in the murine intestine.</title>
        <authorList>
            <person name="Ye H."/>
            <person name="Hanson B.T."/>
            <person name="Loy A."/>
        </authorList>
    </citation>
    <scope>NUCLEOTIDE SEQUENCE</scope>
    <source>
        <strain evidence="1">LT0009</strain>
    </source>
</reference>
<sequence>MALQKTYLGVNNQPKQIKTKYSEVDKKAHKIEKAYVGLESGNNKIWHDTVPPIIRDSMNT</sequence>
<dbReference type="Proteomes" id="UP001058120">
    <property type="component" value="Chromosome"/>
</dbReference>
<dbReference type="EMBL" id="CP065938">
    <property type="protein sequence ID" value="UWX05201.1"/>
    <property type="molecule type" value="Genomic_DNA"/>
</dbReference>
<accession>A0ABY5XZF7</accession>
<keyword evidence="2" id="KW-1185">Reference proteome</keyword>
<evidence type="ECO:0000313" key="2">
    <source>
        <dbReference type="Proteomes" id="UP001058120"/>
    </source>
</evidence>
<gene>
    <name evidence="1" type="ORF">JBF11_06980</name>
</gene>
<evidence type="ECO:0000313" key="1">
    <source>
        <dbReference type="EMBL" id="UWX05201.1"/>
    </source>
</evidence>
<proteinExistence type="predicted"/>
<organism evidence="1 2">
    <name type="scientific">Taurinivorans muris</name>
    <dbReference type="NCBI Taxonomy" id="2787751"/>
    <lineage>
        <taxon>Bacteria</taxon>
        <taxon>Pseudomonadati</taxon>
        <taxon>Thermodesulfobacteriota</taxon>
        <taxon>Desulfovibrionia</taxon>
        <taxon>Desulfovibrionales</taxon>
        <taxon>Desulfovibrionaceae</taxon>
        <taxon>Taurinivorans</taxon>
    </lineage>
</organism>
<name>A0ABY5XZF7_9BACT</name>
<protein>
    <submittedName>
        <fullName evidence="1">Uncharacterized protein</fullName>
    </submittedName>
</protein>
<dbReference type="RefSeq" id="WP_334314766.1">
    <property type="nucleotide sequence ID" value="NZ_CP065938.1"/>
</dbReference>